<dbReference type="GO" id="GO:0098552">
    <property type="term" value="C:side of membrane"/>
    <property type="evidence" value="ECO:0007669"/>
    <property type="project" value="UniProtKB-KW"/>
</dbReference>
<keyword evidence="8" id="KW-1185">Reference proteome</keyword>
<dbReference type="CDD" id="cd02183">
    <property type="entry name" value="GH16_fungal_CRH1_transglycosylase"/>
    <property type="match status" value="1"/>
</dbReference>
<sequence>MLSKFSLSAAVWAAIFSQVAAQSYTSCDPMEKTCAADQGTTSSELHYDFTESSDLSKWTTTAGTVTSTDDGAKFTISESGDAPTIETDFYIFFGEVTITMQGAPGTGIVSSAILESDDLDEIDWEILGSYTSKLQTDYYGKGDSGSYDRWTWVEATTPQSTFHTYKWVWTEKQLTWSIDGTVVRTLTYDEAVHNGASRYPQTPMSVRIGIWAGGDPGNNAGTISWAGGDTDYSDGPFSMYVKSVSIVNYNPAESYRWKDKSGSMDSIEVIGGTGTGASATTTGYYLTSTGTAPASVAAASGALWRSHPSGASPRPASSLSFSMDGLGALSIFVTFFMAMLWL</sequence>
<dbReference type="GO" id="GO:0005975">
    <property type="term" value="P:carbohydrate metabolic process"/>
    <property type="evidence" value="ECO:0007669"/>
    <property type="project" value="InterPro"/>
</dbReference>
<comment type="subcellular location">
    <subcellularLocation>
        <location evidence="1">Cell membrane</location>
        <topology evidence="1">Lipid-anchor</topology>
        <topology evidence="1">GPI-anchor</topology>
    </subcellularLocation>
</comment>
<evidence type="ECO:0000313" key="8">
    <source>
        <dbReference type="Proteomes" id="UP001149165"/>
    </source>
</evidence>
<reference evidence="7" key="2">
    <citation type="journal article" date="2023" name="IMA Fungus">
        <title>Comparative genomic study of the Penicillium genus elucidates a diverse pangenome and 15 lateral gene transfer events.</title>
        <authorList>
            <person name="Petersen C."/>
            <person name="Sorensen T."/>
            <person name="Nielsen M.R."/>
            <person name="Sondergaard T.E."/>
            <person name="Sorensen J.L."/>
            <person name="Fitzpatrick D.A."/>
            <person name="Frisvad J.C."/>
            <person name="Nielsen K.L."/>
        </authorList>
    </citation>
    <scope>NUCLEOTIDE SEQUENCE</scope>
    <source>
        <strain evidence="7">IBT 30069</strain>
    </source>
</reference>
<keyword evidence="4" id="KW-0449">Lipoprotein</keyword>
<organism evidence="7 8">
    <name type="scientific">Penicillium angulare</name>
    <dbReference type="NCBI Taxonomy" id="116970"/>
    <lineage>
        <taxon>Eukaryota</taxon>
        <taxon>Fungi</taxon>
        <taxon>Dikarya</taxon>
        <taxon>Ascomycota</taxon>
        <taxon>Pezizomycotina</taxon>
        <taxon>Eurotiomycetes</taxon>
        <taxon>Eurotiomycetidae</taxon>
        <taxon>Eurotiales</taxon>
        <taxon>Aspergillaceae</taxon>
        <taxon>Penicillium</taxon>
    </lineage>
</organism>
<keyword evidence="2" id="KW-1003">Cell membrane</keyword>
<name>A0A9W9KPN1_9EURO</name>
<keyword evidence="3" id="KW-0336">GPI-anchor</keyword>
<dbReference type="PANTHER" id="PTHR10963:SF68">
    <property type="entry name" value="GLYCOSIDASE CRH1-RELATED"/>
    <property type="match status" value="1"/>
</dbReference>
<gene>
    <name evidence="7" type="ORF">N7456_001816</name>
</gene>
<dbReference type="Gene3D" id="2.60.120.200">
    <property type="match status" value="1"/>
</dbReference>
<dbReference type="GO" id="GO:0009277">
    <property type="term" value="C:fungal-type cell wall"/>
    <property type="evidence" value="ECO:0007669"/>
    <property type="project" value="TreeGrafter"/>
</dbReference>
<keyword evidence="3" id="KW-0472">Membrane</keyword>
<keyword evidence="3" id="KW-0325">Glycoprotein</keyword>
<dbReference type="GO" id="GO:0005886">
    <property type="term" value="C:plasma membrane"/>
    <property type="evidence" value="ECO:0007669"/>
    <property type="project" value="UniProtKB-SubCell"/>
</dbReference>
<keyword evidence="5" id="KW-0732">Signal</keyword>
<protein>
    <submittedName>
        <fullName evidence="7">Concanavalin A-like lectin/glucanase</fullName>
    </submittedName>
</protein>
<evidence type="ECO:0000256" key="3">
    <source>
        <dbReference type="ARBA" id="ARBA00022622"/>
    </source>
</evidence>
<dbReference type="InterPro" id="IPR050546">
    <property type="entry name" value="Glycosyl_Hydrlase_16"/>
</dbReference>
<dbReference type="GO" id="GO:0004553">
    <property type="term" value="F:hydrolase activity, hydrolyzing O-glycosyl compounds"/>
    <property type="evidence" value="ECO:0007669"/>
    <property type="project" value="InterPro"/>
</dbReference>
<evidence type="ECO:0000313" key="7">
    <source>
        <dbReference type="EMBL" id="KAJ5113282.1"/>
    </source>
</evidence>
<dbReference type="AlphaFoldDB" id="A0A9W9KPN1"/>
<dbReference type="GO" id="GO:0016757">
    <property type="term" value="F:glycosyltransferase activity"/>
    <property type="evidence" value="ECO:0007669"/>
    <property type="project" value="TreeGrafter"/>
</dbReference>
<dbReference type="InterPro" id="IPR000757">
    <property type="entry name" value="Beta-glucanase-like"/>
</dbReference>
<dbReference type="SUPFAM" id="SSF49899">
    <property type="entry name" value="Concanavalin A-like lectins/glucanases"/>
    <property type="match status" value="1"/>
</dbReference>
<evidence type="ECO:0000256" key="4">
    <source>
        <dbReference type="ARBA" id="ARBA00023288"/>
    </source>
</evidence>
<evidence type="ECO:0000256" key="1">
    <source>
        <dbReference type="ARBA" id="ARBA00004609"/>
    </source>
</evidence>
<dbReference type="Pfam" id="PF00722">
    <property type="entry name" value="Glyco_hydro_16"/>
    <property type="match status" value="1"/>
</dbReference>
<dbReference type="PANTHER" id="PTHR10963">
    <property type="entry name" value="GLYCOSYL HYDROLASE-RELATED"/>
    <property type="match status" value="1"/>
</dbReference>
<feature type="signal peptide" evidence="5">
    <location>
        <begin position="1"/>
        <end position="21"/>
    </location>
</feature>
<dbReference type="Proteomes" id="UP001149165">
    <property type="component" value="Unassembled WGS sequence"/>
</dbReference>
<dbReference type="PROSITE" id="PS51762">
    <property type="entry name" value="GH16_2"/>
    <property type="match status" value="1"/>
</dbReference>
<evidence type="ECO:0000256" key="5">
    <source>
        <dbReference type="SAM" id="SignalP"/>
    </source>
</evidence>
<dbReference type="InterPro" id="IPR013320">
    <property type="entry name" value="ConA-like_dom_sf"/>
</dbReference>
<dbReference type="GO" id="GO:0031505">
    <property type="term" value="P:fungal-type cell wall organization"/>
    <property type="evidence" value="ECO:0007669"/>
    <property type="project" value="TreeGrafter"/>
</dbReference>
<dbReference type="OrthoDB" id="4781at2759"/>
<dbReference type="EMBL" id="JAPQKH010000002">
    <property type="protein sequence ID" value="KAJ5113282.1"/>
    <property type="molecule type" value="Genomic_DNA"/>
</dbReference>
<reference evidence="7" key="1">
    <citation type="submission" date="2022-11" db="EMBL/GenBank/DDBJ databases">
        <authorList>
            <person name="Petersen C."/>
        </authorList>
    </citation>
    <scope>NUCLEOTIDE SEQUENCE</scope>
    <source>
        <strain evidence="7">IBT 30069</strain>
    </source>
</reference>
<evidence type="ECO:0000256" key="2">
    <source>
        <dbReference type="ARBA" id="ARBA00022475"/>
    </source>
</evidence>
<accession>A0A9W9KPN1</accession>
<comment type="caution">
    <text evidence="7">The sequence shown here is derived from an EMBL/GenBank/DDBJ whole genome shotgun (WGS) entry which is preliminary data.</text>
</comment>
<proteinExistence type="predicted"/>
<feature type="domain" description="GH16" evidence="6">
    <location>
        <begin position="36"/>
        <end position="234"/>
    </location>
</feature>
<feature type="chain" id="PRO_5040786708" evidence="5">
    <location>
        <begin position="22"/>
        <end position="342"/>
    </location>
</feature>
<evidence type="ECO:0000259" key="6">
    <source>
        <dbReference type="PROSITE" id="PS51762"/>
    </source>
</evidence>